<reference evidence="6 7" key="1">
    <citation type="submission" date="2015-07" db="EMBL/GenBank/DDBJ databases">
        <title>Draft genome sequence of the Amantichitinum ursilacus IGB-41, a new chitin-degrading bacterium.</title>
        <authorList>
            <person name="Kirstahler P."/>
            <person name="Guenther M."/>
            <person name="Grumaz C."/>
            <person name="Rupp S."/>
            <person name="Zibek S."/>
            <person name="Sohn K."/>
        </authorList>
    </citation>
    <scope>NUCLEOTIDE SEQUENCE [LARGE SCALE GENOMIC DNA]</scope>
    <source>
        <strain evidence="6 7">IGB-41</strain>
    </source>
</reference>
<dbReference type="InterPro" id="IPR008622">
    <property type="entry name" value="FliT"/>
</dbReference>
<dbReference type="GO" id="GO:0044781">
    <property type="term" value="P:bacterial-type flagellum organization"/>
    <property type="evidence" value="ECO:0007669"/>
    <property type="project" value="UniProtKB-KW"/>
</dbReference>
<dbReference type="Gene3D" id="1.20.58.380">
    <property type="entry name" value="Flagellar protein flit"/>
    <property type="match status" value="1"/>
</dbReference>
<evidence type="ECO:0000313" key="6">
    <source>
        <dbReference type="EMBL" id="KPC52704.1"/>
    </source>
</evidence>
<organism evidence="6 7">
    <name type="scientific">Amantichitinum ursilacus</name>
    <dbReference type="NCBI Taxonomy" id="857265"/>
    <lineage>
        <taxon>Bacteria</taxon>
        <taxon>Pseudomonadati</taxon>
        <taxon>Pseudomonadota</taxon>
        <taxon>Betaproteobacteria</taxon>
        <taxon>Neisseriales</taxon>
        <taxon>Chitinibacteraceae</taxon>
        <taxon>Amantichitinum</taxon>
    </lineage>
</organism>
<name>A0A0N0GNE1_9NEIS</name>
<comment type="caution">
    <text evidence="6">The sequence shown here is derived from an EMBL/GenBank/DDBJ whole genome shotgun (WGS) entry which is preliminary data.</text>
</comment>
<evidence type="ECO:0000256" key="4">
    <source>
        <dbReference type="ARBA" id="ARBA00023186"/>
    </source>
</evidence>
<evidence type="ECO:0000256" key="5">
    <source>
        <dbReference type="ARBA" id="ARBA00093797"/>
    </source>
</evidence>
<dbReference type="Pfam" id="PF05400">
    <property type="entry name" value="FliT"/>
    <property type="match status" value="1"/>
</dbReference>
<evidence type="ECO:0000256" key="1">
    <source>
        <dbReference type="ARBA" id="ARBA00004514"/>
    </source>
</evidence>
<dbReference type="OrthoDB" id="8590510at2"/>
<evidence type="ECO:0000256" key="2">
    <source>
        <dbReference type="ARBA" id="ARBA00022490"/>
    </source>
</evidence>
<keyword evidence="4" id="KW-0143">Chaperone</keyword>
<evidence type="ECO:0000256" key="3">
    <source>
        <dbReference type="ARBA" id="ARBA00022795"/>
    </source>
</evidence>
<proteinExistence type="predicted"/>
<sequence>MAVPDPGVAVYQQLSSTCLAMMQWAAKENWEAFLMEAEQYVALSAELRDINWQSLPAGERDVLAETLRKTQTQIDSLLPHAEARRTELVGTLRNLQNSAKMRRAYGP</sequence>
<keyword evidence="3" id="KW-1005">Bacterial flagellum biogenesis</keyword>
<dbReference type="Proteomes" id="UP000037939">
    <property type="component" value="Unassembled WGS sequence"/>
</dbReference>
<gene>
    <name evidence="6" type="ORF">WG78_12690</name>
</gene>
<evidence type="ECO:0000313" key="7">
    <source>
        <dbReference type="Proteomes" id="UP000037939"/>
    </source>
</evidence>
<keyword evidence="7" id="KW-1185">Reference proteome</keyword>
<dbReference type="AlphaFoldDB" id="A0A0N0GNE1"/>
<comment type="subcellular location">
    <subcellularLocation>
        <location evidence="1">Cytoplasm</location>
        <location evidence="1">Cytosol</location>
    </subcellularLocation>
</comment>
<keyword evidence="2" id="KW-0963">Cytoplasm</keyword>
<dbReference type="STRING" id="857265.WG78_12690"/>
<protein>
    <recommendedName>
        <fullName evidence="5">Flagellar protein FliT</fullName>
    </recommendedName>
</protein>
<dbReference type="EMBL" id="LAQT01000009">
    <property type="protein sequence ID" value="KPC52704.1"/>
    <property type="molecule type" value="Genomic_DNA"/>
</dbReference>
<accession>A0A0N0GNE1</accession>